<evidence type="ECO:0000313" key="2">
    <source>
        <dbReference type="EMBL" id="KEQ99602.1"/>
    </source>
</evidence>
<keyword evidence="1" id="KW-0732">Signal</keyword>
<dbReference type="HOGENOM" id="CLU_1992185_0_0_1"/>
<name>A0A074YZQ8_AURSE</name>
<sequence length="125" mass="13020">MGSLISLILVPQSLPGVPGIGQTDINPDKAAAELSPVVWDVQAVGAQPNPAFTATGTGHEEPFLPARTYTAQIHAVPGLDLSSGGEVERFIRTAHESDLMKLLATQPTTMITIGKTVAAPEQTPP</sequence>
<gene>
    <name evidence="2" type="ORF">AUEXF2481DRAFT_25494</name>
</gene>
<organism evidence="2 3">
    <name type="scientific">Aureobasidium subglaciale (strain EXF-2481)</name>
    <name type="common">Aureobasidium pullulans var. subglaciale</name>
    <dbReference type="NCBI Taxonomy" id="1043005"/>
    <lineage>
        <taxon>Eukaryota</taxon>
        <taxon>Fungi</taxon>
        <taxon>Dikarya</taxon>
        <taxon>Ascomycota</taxon>
        <taxon>Pezizomycotina</taxon>
        <taxon>Dothideomycetes</taxon>
        <taxon>Dothideomycetidae</taxon>
        <taxon>Dothideales</taxon>
        <taxon>Saccotheciaceae</taxon>
        <taxon>Aureobasidium</taxon>
    </lineage>
</organism>
<proteinExistence type="predicted"/>
<evidence type="ECO:0000313" key="3">
    <source>
        <dbReference type="Proteomes" id="UP000030641"/>
    </source>
</evidence>
<feature type="chain" id="PRO_5012090815" evidence="1">
    <location>
        <begin position="16"/>
        <end position="125"/>
    </location>
</feature>
<feature type="signal peptide" evidence="1">
    <location>
        <begin position="1"/>
        <end position="15"/>
    </location>
</feature>
<reference evidence="2 3" key="1">
    <citation type="journal article" date="2014" name="BMC Genomics">
        <title>Genome sequencing of four Aureobasidium pullulans varieties: biotechnological potential, stress tolerance, and description of new species.</title>
        <authorList>
            <person name="Gostin Ar C."/>
            <person name="Ohm R.A."/>
            <person name="Kogej T."/>
            <person name="Sonjak S."/>
            <person name="Turk M."/>
            <person name="Zajc J."/>
            <person name="Zalar P."/>
            <person name="Grube M."/>
            <person name="Sun H."/>
            <person name="Han J."/>
            <person name="Sharma A."/>
            <person name="Chiniquy J."/>
            <person name="Ngan C.Y."/>
            <person name="Lipzen A."/>
            <person name="Barry K."/>
            <person name="Grigoriev I.V."/>
            <person name="Gunde-Cimerman N."/>
        </authorList>
    </citation>
    <scope>NUCLEOTIDE SEQUENCE [LARGE SCALE GENOMIC DNA]</scope>
    <source>
        <strain evidence="2 3">EXF-2481</strain>
    </source>
</reference>
<dbReference type="GeneID" id="25363011"/>
<keyword evidence="3" id="KW-1185">Reference proteome</keyword>
<accession>A0A074YZQ8</accession>
<dbReference type="InParanoid" id="A0A074YZQ8"/>
<evidence type="ECO:0000256" key="1">
    <source>
        <dbReference type="SAM" id="SignalP"/>
    </source>
</evidence>
<dbReference type="RefSeq" id="XP_013348015.1">
    <property type="nucleotide sequence ID" value="XM_013492561.1"/>
</dbReference>
<dbReference type="Proteomes" id="UP000030641">
    <property type="component" value="Unassembled WGS sequence"/>
</dbReference>
<dbReference type="EMBL" id="KL584750">
    <property type="protein sequence ID" value="KEQ99602.1"/>
    <property type="molecule type" value="Genomic_DNA"/>
</dbReference>
<dbReference type="AlphaFoldDB" id="A0A074YZQ8"/>
<protein>
    <submittedName>
        <fullName evidence="2">Uncharacterized protein</fullName>
    </submittedName>
</protein>